<accession>A0A0F9DV92</accession>
<protein>
    <recommendedName>
        <fullName evidence="2">Glycosyltransferase 2-like domain-containing protein</fullName>
    </recommendedName>
</protein>
<reference evidence="1" key="1">
    <citation type="journal article" date="2015" name="Nature">
        <title>Complex archaea that bridge the gap between prokaryotes and eukaryotes.</title>
        <authorList>
            <person name="Spang A."/>
            <person name="Saw J.H."/>
            <person name="Jorgensen S.L."/>
            <person name="Zaremba-Niedzwiedzka K."/>
            <person name="Martijn J."/>
            <person name="Lind A.E."/>
            <person name="van Eijk R."/>
            <person name="Schleper C."/>
            <person name="Guy L."/>
            <person name="Ettema T.J."/>
        </authorList>
    </citation>
    <scope>NUCLEOTIDE SEQUENCE</scope>
</reference>
<sequence>MAGPVAYSGDNDCGRKFKMRLAAHVSIKDDAFYIDMALKSVAPNVEGIYVQDQSSTDGTPDVVREMQKLFPGKIVLETVPQPYDMQFHKDYNEVEYRNRAVKKTIELFNPDFICKLDADEIITQSFFDTMRGLDLEKFNAVCVSESRFISRKLVSRDLEIYGFKIAGHWYYGGHILFWRASLGTMYAHNPSFPGCHFHPILQPDPAPYYWMPGNYHIHLHRTFGPKAFRFWAEGGDEFEKVNPFNAREMAPKWFNAKENLGTAEEIEYAWPDYVLEKWKEWGIWD</sequence>
<dbReference type="SUPFAM" id="SSF53448">
    <property type="entry name" value="Nucleotide-diphospho-sugar transferases"/>
    <property type="match status" value="1"/>
</dbReference>
<proteinExistence type="predicted"/>
<dbReference type="CDD" id="cd00761">
    <property type="entry name" value="Glyco_tranf_GTA_type"/>
    <property type="match status" value="1"/>
</dbReference>
<dbReference type="InterPro" id="IPR029044">
    <property type="entry name" value="Nucleotide-diphossugar_trans"/>
</dbReference>
<evidence type="ECO:0000313" key="1">
    <source>
        <dbReference type="EMBL" id="KKL65743.1"/>
    </source>
</evidence>
<evidence type="ECO:0008006" key="2">
    <source>
        <dbReference type="Google" id="ProtNLM"/>
    </source>
</evidence>
<dbReference type="Gene3D" id="3.90.550.10">
    <property type="entry name" value="Spore Coat Polysaccharide Biosynthesis Protein SpsA, Chain A"/>
    <property type="match status" value="1"/>
</dbReference>
<dbReference type="AlphaFoldDB" id="A0A0F9DV92"/>
<dbReference type="EMBL" id="LAZR01027434">
    <property type="protein sequence ID" value="KKL65743.1"/>
    <property type="molecule type" value="Genomic_DNA"/>
</dbReference>
<gene>
    <name evidence="1" type="ORF">LCGC14_2151930</name>
</gene>
<comment type="caution">
    <text evidence="1">The sequence shown here is derived from an EMBL/GenBank/DDBJ whole genome shotgun (WGS) entry which is preliminary data.</text>
</comment>
<name>A0A0F9DV92_9ZZZZ</name>
<organism evidence="1">
    <name type="scientific">marine sediment metagenome</name>
    <dbReference type="NCBI Taxonomy" id="412755"/>
    <lineage>
        <taxon>unclassified sequences</taxon>
        <taxon>metagenomes</taxon>
        <taxon>ecological metagenomes</taxon>
    </lineage>
</organism>